<evidence type="ECO:0000313" key="2">
    <source>
        <dbReference type="EMBL" id="KAG9687818.1"/>
    </source>
</evidence>
<feature type="compositionally biased region" description="Basic and acidic residues" evidence="1">
    <location>
        <begin position="174"/>
        <end position="198"/>
    </location>
</feature>
<reference evidence="2" key="1">
    <citation type="journal article" date="2021" name="J Fungi (Basel)">
        <title>Virulence traits and population genomics of the black yeast Aureobasidium melanogenum.</title>
        <authorList>
            <person name="Cernosa A."/>
            <person name="Sun X."/>
            <person name="Gostincar C."/>
            <person name="Fang C."/>
            <person name="Gunde-Cimerman N."/>
            <person name="Song Z."/>
        </authorList>
    </citation>
    <scope>NUCLEOTIDE SEQUENCE</scope>
    <source>
        <strain evidence="2">EXF-9911</strain>
    </source>
</reference>
<dbReference type="Proteomes" id="UP000779574">
    <property type="component" value="Unassembled WGS sequence"/>
</dbReference>
<sequence length="205" mass="24782">MASFTLLARPMVLPFQASSKFWARSSSSTPDFLRPPGPISSWTRDEYNAYKRWKYATDAEYRQRLQKSALHYANHRYDTDPIWRQKIIEGHAQRIKQRYANDADYRQAHRLRANERWANDTDYRQAMLQRYRDRYRTDPEHHDIVKQRVIDRYANDPGYREATKQRARERYWRNKLELPTDHSQQRSLDQSEPRDKSNKSKMTGP</sequence>
<feature type="region of interest" description="Disordered" evidence="1">
    <location>
        <begin position="174"/>
        <end position="205"/>
    </location>
</feature>
<dbReference type="AlphaFoldDB" id="A0A9P8EDX3"/>
<feature type="non-terminal residue" evidence="2">
    <location>
        <position position="205"/>
    </location>
</feature>
<name>A0A9P8EDX3_AURME</name>
<evidence type="ECO:0000313" key="3">
    <source>
        <dbReference type="Proteomes" id="UP000779574"/>
    </source>
</evidence>
<accession>A0A9P8EDX3</accession>
<comment type="caution">
    <text evidence="2">The sequence shown here is derived from an EMBL/GenBank/DDBJ whole genome shotgun (WGS) entry which is preliminary data.</text>
</comment>
<dbReference type="OrthoDB" id="3910844at2759"/>
<organism evidence="2 3">
    <name type="scientific">Aureobasidium melanogenum</name>
    <name type="common">Aureobasidium pullulans var. melanogenum</name>
    <dbReference type="NCBI Taxonomy" id="46634"/>
    <lineage>
        <taxon>Eukaryota</taxon>
        <taxon>Fungi</taxon>
        <taxon>Dikarya</taxon>
        <taxon>Ascomycota</taxon>
        <taxon>Pezizomycotina</taxon>
        <taxon>Dothideomycetes</taxon>
        <taxon>Dothideomycetidae</taxon>
        <taxon>Dothideales</taxon>
        <taxon>Saccotheciaceae</taxon>
        <taxon>Aureobasidium</taxon>
    </lineage>
</organism>
<evidence type="ECO:0000256" key="1">
    <source>
        <dbReference type="SAM" id="MobiDB-lite"/>
    </source>
</evidence>
<reference evidence="2" key="2">
    <citation type="submission" date="2021-08" db="EMBL/GenBank/DDBJ databases">
        <authorList>
            <person name="Gostincar C."/>
            <person name="Sun X."/>
            <person name="Song Z."/>
            <person name="Gunde-Cimerman N."/>
        </authorList>
    </citation>
    <scope>NUCLEOTIDE SEQUENCE</scope>
    <source>
        <strain evidence="2">EXF-9911</strain>
    </source>
</reference>
<protein>
    <submittedName>
        <fullName evidence="2">Uncharacterized protein</fullName>
    </submittedName>
</protein>
<proteinExistence type="predicted"/>
<gene>
    <name evidence="2" type="ORF">KCU76_g10054</name>
</gene>
<dbReference type="EMBL" id="JAHFXF010000434">
    <property type="protein sequence ID" value="KAG9687818.1"/>
    <property type="molecule type" value="Genomic_DNA"/>
</dbReference>